<protein>
    <submittedName>
        <fullName evidence="2">CBS domain protein</fullName>
    </submittedName>
</protein>
<gene>
    <name evidence="2" type="ORF">AUP74_00486</name>
</gene>
<evidence type="ECO:0000259" key="1">
    <source>
        <dbReference type="Pfam" id="PF00571"/>
    </source>
</evidence>
<dbReference type="KEGG" id="micc:AUP74_00486"/>
<dbReference type="InterPro" id="IPR000644">
    <property type="entry name" value="CBS_dom"/>
</dbReference>
<dbReference type="Gene3D" id="3.10.580.10">
    <property type="entry name" value="CBS-domain"/>
    <property type="match status" value="1"/>
</dbReference>
<dbReference type="AlphaFoldDB" id="A0A1C9W488"/>
<dbReference type="InterPro" id="IPR046342">
    <property type="entry name" value="CBS_dom_sf"/>
</dbReference>
<dbReference type="SUPFAM" id="SSF54631">
    <property type="entry name" value="CBS-domain pair"/>
    <property type="match status" value="1"/>
</dbReference>
<evidence type="ECO:0000313" key="2">
    <source>
        <dbReference type="EMBL" id="AOS95957.1"/>
    </source>
</evidence>
<feature type="domain" description="CBS" evidence="1">
    <location>
        <begin position="41"/>
        <end position="84"/>
    </location>
</feature>
<organism evidence="2 3">
    <name type="scientific">Microbulbifer aggregans</name>
    <dbReference type="NCBI Taxonomy" id="1769779"/>
    <lineage>
        <taxon>Bacteria</taxon>
        <taxon>Pseudomonadati</taxon>
        <taxon>Pseudomonadota</taxon>
        <taxon>Gammaproteobacteria</taxon>
        <taxon>Cellvibrionales</taxon>
        <taxon>Microbulbiferaceae</taxon>
        <taxon>Microbulbifer</taxon>
    </lineage>
</organism>
<evidence type="ECO:0000313" key="3">
    <source>
        <dbReference type="Proteomes" id="UP000095672"/>
    </source>
</evidence>
<reference evidence="3" key="1">
    <citation type="submission" date="2016-01" db="EMBL/GenBank/DDBJ databases">
        <title>Complete genome sequence of Microbulbifer sp. CCB-MM1, a halophile isolated from Matang Mangrove Forest, Perak.</title>
        <authorList>
            <person name="Moh T.H."/>
            <person name="Dinesh B."/>
            <person name="Lau N.-S."/>
            <person name="Go F."/>
            <person name="Alexander Chong S.-C."/>
        </authorList>
    </citation>
    <scope>NUCLEOTIDE SEQUENCE [LARGE SCALE GENOMIC DNA]</scope>
    <source>
        <strain evidence="3">CCB-MM1</strain>
    </source>
</reference>
<dbReference type="RefSeq" id="WP_069946162.1">
    <property type="nucleotide sequence ID" value="NZ_CP014143.1"/>
</dbReference>
<dbReference type="OrthoDB" id="5295117at2"/>
<keyword evidence="3" id="KW-1185">Reference proteome</keyword>
<dbReference type="STRING" id="1769779.AUP74_00486"/>
<dbReference type="Proteomes" id="UP000095672">
    <property type="component" value="Chromosome"/>
</dbReference>
<dbReference type="Pfam" id="PF00571">
    <property type="entry name" value="CBS"/>
    <property type="match status" value="1"/>
</dbReference>
<accession>A0A1C9W488</accession>
<name>A0A1C9W488_9GAMM</name>
<sequence length="188" mass="20855">MKNLDVSQLQQADRLVFPDDFSELSLGSPALEFISDFKEHSAAVLAPSMKALDAALLMRIGHRSTMLVVDGRGELAGLLSVEDVSYQNLMQWVASGVSREELTVSDLMRPRHMLKFLEYSQVERSTIGDVLAVMRRDGERDCLVVDTANHQVRGLISAGEIGLRLHAEIRIEDVPNVAELMKSLSLVH</sequence>
<dbReference type="EMBL" id="CP014143">
    <property type="protein sequence ID" value="AOS95957.1"/>
    <property type="molecule type" value="Genomic_DNA"/>
</dbReference>
<proteinExistence type="predicted"/>